<name>A0ACB8GZP8_PSICU</name>
<reference evidence="1" key="1">
    <citation type="submission" date="2021-10" db="EMBL/GenBank/DDBJ databases">
        <title>Psilocybe cubensis genome.</title>
        <authorList>
            <person name="Mckernan K.J."/>
            <person name="Crawford S."/>
            <person name="Trippe A."/>
            <person name="Kane L.T."/>
            <person name="Mclaughlin S."/>
        </authorList>
    </citation>
    <scope>NUCLEOTIDE SEQUENCE</scope>
    <source>
        <strain evidence="1">MGC-MH-2018</strain>
    </source>
</reference>
<comment type="caution">
    <text evidence="1">The sequence shown here is derived from an EMBL/GenBank/DDBJ whole genome shotgun (WGS) entry which is preliminary data.</text>
</comment>
<keyword evidence="2" id="KW-1185">Reference proteome</keyword>
<evidence type="ECO:0000313" key="1">
    <source>
        <dbReference type="EMBL" id="KAH9481118.1"/>
    </source>
</evidence>
<proteinExistence type="predicted"/>
<dbReference type="Proteomes" id="UP000664032">
    <property type="component" value="Unassembled WGS sequence"/>
</dbReference>
<gene>
    <name evidence="1" type="ORF">JR316_0005638</name>
</gene>
<sequence>MKVRKMHGVQCIAQHCLGFETIQSSPAIEAIAAANIRLETATAAWHCIHKKRRENCPANWEDIHKEFKDAKELLTALLKDRKSKEINQETLDSVSNLETTAGFMSTSSATSYLAAIVASTISKVPLAPVEQTTGAPATILQPKTWDRTIIDENQVEETMPAEKEPVTGPPRKDDEPCAPTNSVVYKGPVTESAIKLSYVEYSGPGSSYSGLHVGLPKFGSVRFGAQFLLNQN</sequence>
<protein>
    <submittedName>
        <fullName evidence="1">Uncharacterized protein</fullName>
    </submittedName>
</protein>
<accession>A0ACB8GZP8</accession>
<organism evidence="1 2">
    <name type="scientific">Psilocybe cubensis</name>
    <name type="common">Psychedelic mushroom</name>
    <name type="synonym">Stropharia cubensis</name>
    <dbReference type="NCBI Taxonomy" id="181762"/>
    <lineage>
        <taxon>Eukaryota</taxon>
        <taxon>Fungi</taxon>
        <taxon>Dikarya</taxon>
        <taxon>Basidiomycota</taxon>
        <taxon>Agaricomycotina</taxon>
        <taxon>Agaricomycetes</taxon>
        <taxon>Agaricomycetidae</taxon>
        <taxon>Agaricales</taxon>
        <taxon>Agaricineae</taxon>
        <taxon>Strophariaceae</taxon>
        <taxon>Psilocybe</taxon>
    </lineage>
</organism>
<dbReference type="EMBL" id="JAFIQS020000005">
    <property type="protein sequence ID" value="KAH9481118.1"/>
    <property type="molecule type" value="Genomic_DNA"/>
</dbReference>
<evidence type="ECO:0000313" key="2">
    <source>
        <dbReference type="Proteomes" id="UP000664032"/>
    </source>
</evidence>